<organism>
    <name type="scientific">Serpula lacrymans var. lacrymans (strain S7.9)</name>
    <name type="common">Dry rot fungus</name>
    <dbReference type="NCBI Taxonomy" id="578457"/>
    <lineage>
        <taxon>Eukaryota</taxon>
        <taxon>Fungi</taxon>
        <taxon>Dikarya</taxon>
        <taxon>Basidiomycota</taxon>
        <taxon>Agaricomycotina</taxon>
        <taxon>Agaricomycetes</taxon>
        <taxon>Agaricomycetidae</taxon>
        <taxon>Boletales</taxon>
        <taxon>Coniophorineae</taxon>
        <taxon>Serpulaceae</taxon>
        <taxon>Serpula</taxon>
    </lineage>
</organism>
<protein>
    <submittedName>
        <fullName evidence="1">Uncharacterized protein</fullName>
    </submittedName>
</protein>
<reference evidence="1" key="1">
    <citation type="submission" date="2011-04" db="EMBL/GenBank/DDBJ databases">
        <title>Evolution of plant cell wall degrading machinery underlies the functional diversity of forest fungi.</title>
        <authorList>
            <consortium name="US DOE Joint Genome Institute (JGI-PGF)"/>
            <person name="Eastwood D.C."/>
            <person name="Floudas D."/>
            <person name="Binder M."/>
            <person name="Majcherczyk A."/>
            <person name="Schneider P."/>
            <person name="Aerts A."/>
            <person name="Asiegbu F.O."/>
            <person name="Baker S.E."/>
            <person name="Barry K."/>
            <person name="Bendiksby M."/>
            <person name="Blumentritt M."/>
            <person name="Coutinho P.M."/>
            <person name="Cullen D."/>
            <person name="Cullen D."/>
            <person name="Gathman A."/>
            <person name="Goodell B."/>
            <person name="Henrissat B."/>
            <person name="Ihrmark K."/>
            <person name="Kauserud H."/>
            <person name="Kohler A."/>
            <person name="LaButti K."/>
            <person name="Lapidus A."/>
            <person name="Lavin J.L."/>
            <person name="Lee Y.-H."/>
            <person name="Lindquist E."/>
            <person name="Lilly W."/>
            <person name="Lucas S."/>
            <person name="Morin E."/>
            <person name="Murat C."/>
            <person name="Oguiza J.A."/>
            <person name="Park J."/>
            <person name="Pisabarro A.G."/>
            <person name="Riley R."/>
            <person name="Rosling A."/>
            <person name="Salamov A."/>
            <person name="Schmidt O."/>
            <person name="Schmutz J."/>
            <person name="Skrede I."/>
            <person name="Stenlid J."/>
            <person name="Wiebenga A."/>
            <person name="Xie X."/>
            <person name="Kues U."/>
            <person name="Hibbett D.S."/>
            <person name="Hoffmeister D."/>
            <person name="Hogberg N."/>
            <person name="Martin F."/>
            <person name="Grigoriev I.V."/>
            <person name="Watkinson S.C."/>
        </authorList>
    </citation>
    <scope>NUCLEOTIDE SEQUENCE</scope>
    <source>
        <strain evidence="1">S7.9</strain>
    </source>
</reference>
<accession>F8P8W4</accession>
<sequence>MLNATTKIPTKATALSFHASTQVNMNESEDINNPWSQFLCHVPSAETNVEEDHDRARHMDPH</sequence>
<dbReference type="KEGG" id="sla:SERLADRAFT_477368"/>
<name>F8P8W4_SERL9</name>
<dbReference type="EMBL" id="GL945440">
    <property type="protein sequence ID" value="EGO20870.1"/>
    <property type="molecule type" value="Genomic_DNA"/>
</dbReference>
<dbReference type="AlphaFoldDB" id="F8P8W4"/>
<gene>
    <name evidence="1" type="ORF">SERLADRAFT_477368</name>
</gene>
<dbReference type="RefSeq" id="XP_007322836.1">
    <property type="nucleotide sequence ID" value="XM_007322774.1"/>
</dbReference>
<evidence type="ECO:0000313" key="1">
    <source>
        <dbReference type="EMBL" id="EGO20870.1"/>
    </source>
</evidence>
<dbReference type="HOGENOM" id="CLU_2905541_0_0_1"/>
<dbReference type="Proteomes" id="UP000008064">
    <property type="component" value="Unassembled WGS sequence"/>
</dbReference>
<dbReference type="GeneID" id="18820979"/>
<proteinExistence type="predicted"/>